<organism evidence="4 5">
    <name type="scientific">Ranatra chinensis</name>
    <dbReference type="NCBI Taxonomy" id="642074"/>
    <lineage>
        <taxon>Eukaryota</taxon>
        <taxon>Metazoa</taxon>
        <taxon>Ecdysozoa</taxon>
        <taxon>Arthropoda</taxon>
        <taxon>Hexapoda</taxon>
        <taxon>Insecta</taxon>
        <taxon>Pterygota</taxon>
        <taxon>Neoptera</taxon>
        <taxon>Paraneoptera</taxon>
        <taxon>Hemiptera</taxon>
        <taxon>Heteroptera</taxon>
        <taxon>Panheteroptera</taxon>
        <taxon>Nepomorpha</taxon>
        <taxon>Nepidae</taxon>
        <taxon>Ranatrinae</taxon>
        <taxon>Ranatra</taxon>
    </lineage>
</organism>
<evidence type="ECO:0000256" key="3">
    <source>
        <dbReference type="SAM" id="Coils"/>
    </source>
</evidence>
<keyword evidence="2" id="KW-0677">Repeat</keyword>
<sequence length="237" mass="26813">MAYNLKSEEDVKEYLKNLGTEYRFGCYNEKKPEVCHLLGNYLEAISKDFDKAGKVYKSNCDDYNFAKSCLKTANYMVTGRGGFKASEEKGLEYYEKGCKLGDADSCFRCGLLNVLSGRKLDSFKTYVKGIGQLQQSCEGGNHADACFHLSSIYIGPKDNSSKTVPHDMRKAFEYGVRSCQLGNMFACANVSLMYRQGDGVEKDQAKSESYRQRALELKRELENNRRTINFQEGLKPI</sequence>
<dbReference type="EMBL" id="JBFDAA010000007">
    <property type="protein sequence ID" value="KAL1130440.1"/>
    <property type="molecule type" value="Genomic_DNA"/>
</dbReference>
<evidence type="ECO:0000256" key="1">
    <source>
        <dbReference type="ARBA" id="ARBA00008486"/>
    </source>
</evidence>
<dbReference type="InterPro" id="IPR040239">
    <property type="entry name" value="HcpB-like"/>
</dbReference>
<keyword evidence="3" id="KW-0175">Coiled coil</keyword>
<protein>
    <recommendedName>
        <fullName evidence="6">Cytochrome c oxidase assembly factor 7</fullName>
    </recommendedName>
</protein>
<dbReference type="PANTHER" id="PTHR13891:SF1">
    <property type="entry name" value="CYTOCHROME C OXIDASE ASSEMBLY FACTOR 7"/>
    <property type="match status" value="1"/>
</dbReference>
<dbReference type="Proteomes" id="UP001558652">
    <property type="component" value="Unassembled WGS sequence"/>
</dbReference>
<comment type="similarity">
    <text evidence="1">Belongs to the hcp beta-lactamase family.</text>
</comment>
<dbReference type="InterPro" id="IPR006597">
    <property type="entry name" value="Sel1-like"/>
</dbReference>
<comment type="caution">
    <text evidence="4">The sequence shown here is derived from an EMBL/GenBank/DDBJ whole genome shotgun (WGS) entry which is preliminary data.</text>
</comment>
<feature type="coiled-coil region" evidence="3">
    <location>
        <begin position="200"/>
        <end position="227"/>
    </location>
</feature>
<dbReference type="Gene3D" id="1.25.40.10">
    <property type="entry name" value="Tetratricopeptide repeat domain"/>
    <property type="match status" value="1"/>
</dbReference>
<dbReference type="Pfam" id="PF08238">
    <property type="entry name" value="Sel1"/>
    <property type="match status" value="3"/>
</dbReference>
<name>A0ABD0YGL2_9HEMI</name>
<reference evidence="4 5" key="1">
    <citation type="submission" date="2024-07" db="EMBL/GenBank/DDBJ databases">
        <title>Chromosome-level genome assembly of the water stick insect Ranatra chinensis (Heteroptera: Nepidae).</title>
        <authorList>
            <person name="Liu X."/>
        </authorList>
    </citation>
    <scope>NUCLEOTIDE SEQUENCE [LARGE SCALE GENOMIC DNA]</scope>
    <source>
        <strain evidence="4">Cailab_2021Rc</strain>
        <tissue evidence="4">Muscle</tissue>
    </source>
</reference>
<gene>
    <name evidence="4" type="ORF">AAG570_011688</name>
</gene>
<evidence type="ECO:0008006" key="6">
    <source>
        <dbReference type="Google" id="ProtNLM"/>
    </source>
</evidence>
<dbReference type="SMART" id="SM00671">
    <property type="entry name" value="SEL1"/>
    <property type="match status" value="3"/>
</dbReference>
<accession>A0ABD0YGL2</accession>
<evidence type="ECO:0000313" key="4">
    <source>
        <dbReference type="EMBL" id="KAL1130440.1"/>
    </source>
</evidence>
<dbReference type="SUPFAM" id="SSF81901">
    <property type="entry name" value="HCP-like"/>
    <property type="match status" value="1"/>
</dbReference>
<proteinExistence type="inferred from homology"/>
<dbReference type="PANTHER" id="PTHR13891">
    <property type="entry name" value="CYTOCHROME C OXIDASE ASSEMBLY FACTOR 7"/>
    <property type="match status" value="1"/>
</dbReference>
<dbReference type="AlphaFoldDB" id="A0ABD0YGL2"/>
<keyword evidence="5" id="KW-1185">Reference proteome</keyword>
<evidence type="ECO:0000313" key="5">
    <source>
        <dbReference type="Proteomes" id="UP001558652"/>
    </source>
</evidence>
<dbReference type="InterPro" id="IPR011990">
    <property type="entry name" value="TPR-like_helical_dom_sf"/>
</dbReference>
<evidence type="ECO:0000256" key="2">
    <source>
        <dbReference type="ARBA" id="ARBA00022737"/>
    </source>
</evidence>